<name>A0ABQ7D9G7_BRACR</name>
<comment type="caution">
    <text evidence="2">The sequence shown here is derived from an EMBL/GenBank/DDBJ whole genome shotgun (WGS) entry which is preliminary data.</text>
</comment>
<organism evidence="2 3">
    <name type="scientific">Brassica cretica</name>
    <name type="common">Mustard</name>
    <dbReference type="NCBI Taxonomy" id="69181"/>
    <lineage>
        <taxon>Eukaryota</taxon>
        <taxon>Viridiplantae</taxon>
        <taxon>Streptophyta</taxon>
        <taxon>Embryophyta</taxon>
        <taxon>Tracheophyta</taxon>
        <taxon>Spermatophyta</taxon>
        <taxon>Magnoliopsida</taxon>
        <taxon>eudicotyledons</taxon>
        <taxon>Gunneridae</taxon>
        <taxon>Pentapetalae</taxon>
        <taxon>rosids</taxon>
        <taxon>malvids</taxon>
        <taxon>Brassicales</taxon>
        <taxon>Brassicaceae</taxon>
        <taxon>Brassiceae</taxon>
        <taxon>Brassica</taxon>
    </lineage>
</organism>
<keyword evidence="3" id="KW-1185">Reference proteome</keyword>
<feature type="region of interest" description="Disordered" evidence="1">
    <location>
        <begin position="61"/>
        <end position="86"/>
    </location>
</feature>
<dbReference type="Proteomes" id="UP000266723">
    <property type="component" value="Unassembled WGS sequence"/>
</dbReference>
<protein>
    <recommendedName>
        <fullName evidence="4">Zinc knuckle CX2CX4HX4C domain-containing protein</fullName>
    </recommendedName>
</protein>
<evidence type="ECO:0000313" key="3">
    <source>
        <dbReference type="Proteomes" id="UP000266723"/>
    </source>
</evidence>
<gene>
    <name evidence="2" type="ORF">DY000_02013403</name>
</gene>
<sequence length="86" mass="10075">MGQQVKWPPKMKAPYSFRNPKLWCDFHCDHGHKTEDCISLRIEVNELLQKGHLREFVSEKAKAHLSTRQQGNPKELHQPHHLARIG</sequence>
<proteinExistence type="predicted"/>
<evidence type="ECO:0000256" key="1">
    <source>
        <dbReference type="SAM" id="MobiDB-lite"/>
    </source>
</evidence>
<reference evidence="2 3" key="1">
    <citation type="journal article" date="2020" name="BMC Genomics">
        <title>Intraspecific diversification of the crop wild relative Brassica cretica Lam. using demographic model selection.</title>
        <authorList>
            <person name="Kioukis A."/>
            <person name="Michalopoulou V.A."/>
            <person name="Briers L."/>
            <person name="Pirintsos S."/>
            <person name="Studholme D.J."/>
            <person name="Pavlidis P."/>
            <person name="Sarris P.F."/>
        </authorList>
    </citation>
    <scope>NUCLEOTIDE SEQUENCE [LARGE SCALE GENOMIC DNA]</scope>
    <source>
        <strain evidence="3">cv. PFS-1207/04</strain>
    </source>
</reference>
<evidence type="ECO:0008006" key="4">
    <source>
        <dbReference type="Google" id="ProtNLM"/>
    </source>
</evidence>
<evidence type="ECO:0000313" key="2">
    <source>
        <dbReference type="EMBL" id="KAF3568113.1"/>
    </source>
</evidence>
<accession>A0ABQ7D9G7</accession>
<dbReference type="EMBL" id="QGKV02000759">
    <property type="protein sequence ID" value="KAF3568113.1"/>
    <property type="molecule type" value="Genomic_DNA"/>
</dbReference>